<evidence type="ECO:0000313" key="3">
    <source>
        <dbReference type="Proteomes" id="UP001599542"/>
    </source>
</evidence>
<proteinExistence type="predicted"/>
<name>A0ABW6GWJ0_9ACTN</name>
<organism evidence="2 3">
    <name type="scientific">Kitasatospora phosalacinea</name>
    <dbReference type="NCBI Taxonomy" id="2065"/>
    <lineage>
        <taxon>Bacteria</taxon>
        <taxon>Bacillati</taxon>
        <taxon>Actinomycetota</taxon>
        <taxon>Actinomycetes</taxon>
        <taxon>Kitasatosporales</taxon>
        <taxon>Streptomycetaceae</taxon>
        <taxon>Kitasatospora</taxon>
    </lineage>
</organism>
<protein>
    <submittedName>
        <fullName evidence="2">CBS domain-containing protein</fullName>
    </submittedName>
</protein>
<keyword evidence="3" id="KW-1185">Reference proteome</keyword>
<gene>
    <name evidence="2" type="ORF">ACFW6T_34805</name>
</gene>
<dbReference type="SUPFAM" id="SSF54631">
    <property type="entry name" value="CBS-domain pair"/>
    <property type="match status" value="1"/>
</dbReference>
<evidence type="ECO:0000259" key="1">
    <source>
        <dbReference type="Pfam" id="PF00571"/>
    </source>
</evidence>
<dbReference type="Pfam" id="PF00571">
    <property type="entry name" value="CBS"/>
    <property type="match status" value="1"/>
</dbReference>
<comment type="caution">
    <text evidence="2">The sequence shown here is derived from an EMBL/GenBank/DDBJ whole genome shotgun (WGS) entry which is preliminary data.</text>
</comment>
<feature type="domain" description="CBS" evidence="1">
    <location>
        <begin position="102"/>
        <end position="133"/>
    </location>
</feature>
<dbReference type="EMBL" id="JBHYPX010000129">
    <property type="protein sequence ID" value="MFE1357145.1"/>
    <property type="molecule type" value="Genomic_DNA"/>
</dbReference>
<accession>A0ABW6GWJ0</accession>
<sequence length="139" mass="14963">MTPNSPRPAGPRLTVADAMDLCDYQVTDDRTAEQADDVLRGTHADYLAVRGHDGRCEGLVTRAGLRPFLHLSGPAERTVGDTAHQQGPFAWPTLGLVLAIRVMDIMRWRVWPVIDDDGYLLGVLTADRAADAVAAAASA</sequence>
<reference evidence="2 3" key="1">
    <citation type="submission" date="2024-09" db="EMBL/GenBank/DDBJ databases">
        <title>The Natural Products Discovery Center: Release of the First 8490 Sequenced Strains for Exploring Actinobacteria Biosynthetic Diversity.</title>
        <authorList>
            <person name="Kalkreuter E."/>
            <person name="Kautsar S.A."/>
            <person name="Yang D."/>
            <person name="Bader C.D."/>
            <person name="Teijaro C.N."/>
            <person name="Fluegel L."/>
            <person name="Davis C.M."/>
            <person name="Simpson J.R."/>
            <person name="Lauterbach L."/>
            <person name="Steele A.D."/>
            <person name="Gui C."/>
            <person name="Meng S."/>
            <person name="Li G."/>
            <person name="Viehrig K."/>
            <person name="Ye F."/>
            <person name="Su P."/>
            <person name="Kiefer A.F."/>
            <person name="Nichols A."/>
            <person name="Cepeda A.J."/>
            <person name="Yan W."/>
            <person name="Fan B."/>
            <person name="Jiang Y."/>
            <person name="Adhikari A."/>
            <person name="Zheng C.-J."/>
            <person name="Schuster L."/>
            <person name="Cowan T.M."/>
            <person name="Smanski M.J."/>
            <person name="Chevrette M.G."/>
            <person name="De Carvalho L.P.S."/>
            <person name="Shen B."/>
        </authorList>
    </citation>
    <scope>NUCLEOTIDE SEQUENCE [LARGE SCALE GENOMIC DNA]</scope>
    <source>
        <strain evidence="2 3">NPDC058753</strain>
    </source>
</reference>
<dbReference type="InterPro" id="IPR000644">
    <property type="entry name" value="CBS_dom"/>
</dbReference>
<dbReference type="RefSeq" id="WP_380332337.1">
    <property type="nucleotide sequence ID" value="NZ_JBHYPW010000102.1"/>
</dbReference>
<dbReference type="Proteomes" id="UP001599542">
    <property type="component" value="Unassembled WGS sequence"/>
</dbReference>
<dbReference type="InterPro" id="IPR046342">
    <property type="entry name" value="CBS_dom_sf"/>
</dbReference>
<evidence type="ECO:0000313" key="2">
    <source>
        <dbReference type="EMBL" id="MFE1357145.1"/>
    </source>
</evidence>
<dbReference type="Gene3D" id="3.10.580.10">
    <property type="entry name" value="CBS-domain"/>
    <property type="match status" value="1"/>
</dbReference>